<feature type="compositionally biased region" description="Basic and acidic residues" evidence="8">
    <location>
        <begin position="452"/>
        <end position="467"/>
    </location>
</feature>
<evidence type="ECO:0000256" key="2">
    <source>
        <dbReference type="ARBA" id="ARBA00022574"/>
    </source>
</evidence>
<comment type="subunit">
    <text evidence="6">Forms a heterodimer with the catalytic subunit.</text>
</comment>
<dbReference type="GO" id="GO:0005634">
    <property type="term" value="C:nucleus"/>
    <property type="evidence" value="ECO:0007669"/>
    <property type="project" value="UniProtKB-SubCell"/>
</dbReference>
<feature type="region of interest" description="Disordered" evidence="8">
    <location>
        <begin position="277"/>
        <end position="303"/>
    </location>
</feature>
<keyword evidence="4 6" id="KW-0677">Repeat</keyword>
<feature type="compositionally biased region" description="Basic and acidic residues" evidence="8">
    <location>
        <begin position="46"/>
        <end position="56"/>
    </location>
</feature>
<dbReference type="Proteomes" id="UP001497497">
    <property type="component" value="Unassembled WGS sequence"/>
</dbReference>
<dbReference type="Gene3D" id="2.130.10.10">
    <property type="entry name" value="YVTN repeat-like/Quinoprotein amine dehydrogenase"/>
    <property type="match status" value="2"/>
</dbReference>
<dbReference type="Pfam" id="PF00400">
    <property type="entry name" value="WD40"/>
    <property type="match status" value="1"/>
</dbReference>
<evidence type="ECO:0000256" key="7">
    <source>
        <dbReference type="PROSITE-ProRule" id="PRU00221"/>
    </source>
</evidence>
<evidence type="ECO:0000313" key="9">
    <source>
        <dbReference type="EMBL" id="CAL1547481.1"/>
    </source>
</evidence>
<dbReference type="PROSITE" id="PS50082">
    <property type="entry name" value="WD_REPEATS_2"/>
    <property type="match status" value="1"/>
</dbReference>
<organism evidence="9 10">
    <name type="scientific">Lymnaea stagnalis</name>
    <name type="common">Great pond snail</name>
    <name type="synonym">Helix stagnalis</name>
    <dbReference type="NCBI Taxonomy" id="6523"/>
    <lineage>
        <taxon>Eukaryota</taxon>
        <taxon>Metazoa</taxon>
        <taxon>Spiralia</taxon>
        <taxon>Lophotrochozoa</taxon>
        <taxon>Mollusca</taxon>
        <taxon>Gastropoda</taxon>
        <taxon>Heterobranchia</taxon>
        <taxon>Euthyneura</taxon>
        <taxon>Panpulmonata</taxon>
        <taxon>Hygrophila</taxon>
        <taxon>Lymnaeoidea</taxon>
        <taxon>Lymnaeidae</taxon>
        <taxon>Lymnaea</taxon>
    </lineage>
</organism>
<dbReference type="PROSITE" id="PS50294">
    <property type="entry name" value="WD_REPEATS_REGION"/>
    <property type="match status" value="1"/>
</dbReference>
<evidence type="ECO:0000256" key="8">
    <source>
        <dbReference type="SAM" id="MobiDB-lite"/>
    </source>
</evidence>
<comment type="subcellular location">
    <subcellularLocation>
        <location evidence="1 6">Nucleus</location>
    </subcellularLocation>
</comment>
<dbReference type="InterPro" id="IPR028884">
    <property type="entry name" value="Trm82"/>
</dbReference>
<keyword evidence="2 6" id="KW-0853">WD repeat</keyword>
<dbReference type="EMBL" id="CAXITT010000990">
    <property type="protein sequence ID" value="CAL1547481.1"/>
    <property type="molecule type" value="Genomic_DNA"/>
</dbReference>
<evidence type="ECO:0000256" key="6">
    <source>
        <dbReference type="HAMAP-Rule" id="MF_03056"/>
    </source>
</evidence>
<dbReference type="InterPro" id="IPR015943">
    <property type="entry name" value="WD40/YVTN_repeat-like_dom_sf"/>
</dbReference>
<accession>A0AAV2IMF6</accession>
<feature type="region of interest" description="Disordered" evidence="8">
    <location>
        <begin position="36"/>
        <end position="81"/>
    </location>
</feature>
<keyword evidence="5 6" id="KW-0539">Nucleus</keyword>
<name>A0AAV2IMF6_LYMST</name>
<dbReference type="SMART" id="SM00320">
    <property type="entry name" value="WD40"/>
    <property type="match status" value="3"/>
</dbReference>
<dbReference type="GO" id="GO:0106004">
    <property type="term" value="P:tRNA (guanine-N7)-methylation"/>
    <property type="evidence" value="ECO:0007669"/>
    <property type="project" value="UniProtKB-UniRule"/>
</dbReference>
<feature type="repeat" description="WD" evidence="7">
    <location>
        <begin position="227"/>
        <end position="268"/>
    </location>
</feature>
<evidence type="ECO:0000256" key="5">
    <source>
        <dbReference type="ARBA" id="ARBA00023242"/>
    </source>
</evidence>
<dbReference type="GO" id="GO:0005829">
    <property type="term" value="C:cytosol"/>
    <property type="evidence" value="ECO:0007669"/>
    <property type="project" value="TreeGrafter"/>
</dbReference>
<dbReference type="PANTHER" id="PTHR16288:SF0">
    <property type="entry name" value="TRNA (GUANINE-N(7)-)-METHYLTRANSFERASE NON-CATALYTIC SUBUNIT WDR4"/>
    <property type="match status" value="1"/>
</dbReference>
<dbReference type="HAMAP" id="MF_03056">
    <property type="entry name" value="TRM82"/>
    <property type="match status" value="1"/>
</dbReference>
<dbReference type="AlphaFoldDB" id="A0AAV2IMF6"/>
<dbReference type="InterPro" id="IPR001680">
    <property type="entry name" value="WD40_rpt"/>
</dbReference>
<evidence type="ECO:0000256" key="3">
    <source>
        <dbReference type="ARBA" id="ARBA00022694"/>
    </source>
</evidence>
<protein>
    <recommendedName>
        <fullName evidence="6">tRNA (guanine-N(7)-)-methyltransferase non-catalytic subunit</fullName>
    </recommendedName>
    <alternativeName>
        <fullName evidence="6">WD repeat-containing protein 4 homolog</fullName>
    </alternativeName>
</protein>
<evidence type="ECO:0000313" key="10">
    <source>
        <dbReference type="Proteomes" id="UP001497497"/>
    </source>
</evidence>
<comment type="pathway">
    <text evidence="6">tRNA modification; N(7)-methylguanine-tRNA biosynthesis.</text>
</comment>
<evidence type="ECO:0000256" key="4">
    <source>
        <dbReference type="ARBA" id="ARBA00022737"/>
    </source>
</evidence>
<evidence type="ECO:0000256" key="1">
    <source>
        <dbReference type="ARBA" id="ARBA00004123"/>
    </source>
</evidence>
<feature type="region of interest" description="Disordered" evidence="8">
    <location>
        <begin position="445"/>
        <end position="467"/>
    </location>
</feature>
<dbReference type="GO" id="GO:0043527">
    <property type="term" value="C:tRNA methyltransferase complex"/>
    <property type="evidence" value="ECO:0007669"/>
    <property type="project" value="TreeGrafter"/>
</dbReference>
<keyword evidence="10" id="KW-1185">Reference proteome</keyword>
<gene>
    <name evidence="9" type="ORF">GSLYS_00020798001</name>
</gene>
<comment type="function">
    <text evidence="6">Required for the formation of N(7)-methylguanine at position 46 (m7G46) in tRNA. In the complex, it is required to stabilize and induce conformational changes of the catalytic subunit.</text>
</comment>
<dbReference type="SUPFAM" id="SSF50978">
    <property type="entry name" value="WD40 repeat-like"/>
    <property type="match status" value="1"/>
</dbReference>
<keyword evidence="3 6" id="KW-0819">tRNA processing</keyword>
<comment type="similarity">
    <text evidence="6">Belongs to the WD repeat TRM82 family.</text>
</comment>
<sequence>MAALCSCDEFVLTSNGKHVAVVQFRTPEEIHVLDVPVVQPKTGTKAPKEPETEKTRNSSGKAPQLVNDNGENSSDDESAESPCSQNSILACAISPDGHLAAVCDDMKYLHLYRVDDAGCRLESSRRVSRRCTRVTFTKDSRDVIVADKSGDVYKFPVQGPQNTITGIEDSSIEDDETCAWGTLLLGHLSMLLDVLLVDNDSLVLTSDRDEKIRISRYPDAYNIEAYCLGHTQFVVTLAYDEELKVILSGSGDSTVRLWGLDGKEYHKTSVLAHIPEDAGDVDQKPSGEEGSQQQINPPTKRASGQHAIQQISFCSKCRLLFVSIYRSRHILVYRLSKDQTSDQPSLQFVTFLSLQENVACLSVSQCVLWIVRQTEDTLKLSAYRIEEDGGDVKLSEVEADCKENKIIQTLSRKPELFKAPSPSMDLFPFLWKTNFQDDFKNQCHVKRPPHPGKKEEGAKKTKVDVPS</sequence>
<feature type="compositionally biased region" description="Polar residues" evidence="8">
    <location>
        <begin position="57"/>
        <end position="72"/>
    </location>
</feature>
<dbReference type="PANTHER" id="PTHR16288">
    <property type="entry name" value="WD40 REPEAT PROTEIN 4"/>
    <property type="match status" value="1"/>
</dbReference>
<dbReference type="InterPro" id="IPR036322">
    <property type="entry name" value="WD40_repeat_dom_sf"/>
</dbReference>
<proteinExistence type="inferred from homology"/>
<comment type="caution">
    <text evidence="9">The sequence shown here is derived from an EMBL/GenBank/DDBJ whole genome shotgun (WGS) entry which is preliminary data.</text>
</comment>
<reference evidence="9 10" key="1">
    <citation type="submission" date="2024-04" db="EMBL/GenBank/DDBJ databases">
        <authorList>
            <consortium name="Genoscope - CEA"/>
            <person name="William W."/>
        </authorList>
    </citation>
    <scope>NUCLEOTIDE SEQUENCE [LARGE SCALE GENOMIC DNA]</scope>
</reference>